<proteinExistence type="predicted"/>
<dbReference type="Proteomes" id="UP000051870">
    <property type="component" value="Unassembled WGS sequence"/>
</dbReference>
<dbReference type="EMBL" id="CYTW01000002">
    <property type="protein sequence ID" value="CUK01033.1"/>
    <property type="molecule type" value="Genomic_DNA"/>
</dbReference>
<keyword evidence="3" id="KW-1185">Reference proteome</keyword>
<evidence type="ECO:0000313" key="3">
    <source>
        <dbReference type="Proteomes" id="UP000051870"/>
    </source>
</evidence>
<dbReference type="AlphaFoldDB" id="A0A0P1IA63"/>
<dbReference type="SUPFAM" id="SSF56349">
    <property type="entry name" value="DNA breaking-rejoining enzymes"/>
    <property type="match status" value="1"/>
</dbReference>
<dbReference type="InterPro" id="IPR013762">
    <property type="entry name" value="Integrase-like_cat_sf"/>
</dbReference>
<organism evidence="2 3">
    <name type="scientific">Shimia thalassica</name>
    <dbReference type="NCBI Taxonomy" id="1715693"/>
    <lineage>
        <taxon>Bacteria</taxon>
        <taxon>Pseudomonadati</taxon>
        <taxon>Pseudomonadota</taxon>
        <taxon>Alphaproteobacteria</taxon>
        <taxon>Rhodobacterales</taxon>
        <taxon>Roseobacteraceae</taxon>
    </lineage>
</organism>
<protein>
    <submittedName>
        <fullName evidence="2">Phage integrase family protein</fullName>
    </submittedName>
</protein>
<dbReference type="InterPro" id="IPR011010">
    <property type="entry name" value="DNA_brk_join_enz"/>
</dbReference>
<sequence>MNSIEPSLARSTKVERSKFLRSKAGYKFDFWGNTWQLDGGVSLNLSSLSELLENQTTLFEAIRYTLGRLAVEASSDYTSGCINNTLFFLRSPHFTGEPITASQLKNYRASLEPENEYRLGHFRGFLRTLADYGQSGLAPDVVPYLHTLKLRGNKKGAAVEHRCPYSGPFTTTEQAAVLVWATNEFEEGKISLKEYAWFFCSFVTGRRSVNLRALRGKDLKANDENGVREFRLAVPRAKQRGAPYRNQFREILISEDLYLLLKNLAESVCNRVRECLSEDVPIDVLQELPVFSHDARIEELRSLSDLNRILRETPDYLHANGQKTSYIIEKLSHMCTAISERTGDTIHITQTRMRRSRATNLARKGIGGTELAYLLDHSDTQQIGVYTENTPNVAERIDEAMLPALAPLAMAARGMLIESERDAIRANDPNSRVHKTGGTTMGNCGNEGFCAGGIKSCLVCTQFQPWMDAPWGDLLSELLDERDELRKSNAGNGVLQSYDLQISRSFAIKTAVEQLRPENE</sequence>
<evidence type="ECO:0000313" key="2">
    <source>
        <dbReference type="EMBL" id="CUK01033.1"/>
    </source>
</evidence>
<gene>
    <name evidence="2" type="ORF">PH7735_02404</name>
</gene>
<accession>A0A0P1IA63</accession>
<dbReference type="GeneID" id="83881427"/>
<dbReference type="InterPro" id="IPR048120">
    <property type="entry name" value="Integrase-like"/>
</dbReference>
<evidence type="ECO:0000256" key="1">
    <source>
        <dbReference type="ARBA" id="ARBA00023172"/>
    </source>
</evidence>
<dbReference type="STRING" id="1715693.PH7735_02404"/>
<reference evidence="3" key="1">
    <citation type="submission" date="2015-09" db="EMBL/GenBank/DDBJ databases">
        <authorList>
            <person name="Rodrigo-Torres Lidia"/>
            <person name="Arahal R.David."/>
        </authorList>
    </citation>
    <scope>NUCLEOTIDE SEQUENCE [LARGE SCALE GENOMIC DNA]</scope>
    <source>
        <strain evidence="3">CECT 7735</strain>
    </source>
</reference>
<keyword evidence="1" id="KW-0233">DNA recombination</keyword>
<name>A0A0P1IA63_9RHOB</name>
<dbReference type="NCBIfam" id="NF041502">
    <property type="entry name" value="integrase_1"/>
    <property type="match status" value="1"/>
</dbReference>
<dbReference type="GO" id="GO:0003677">
    <property type="term" value="F:DNA binding"/>
    <property type="evidence" value="ECO:0007669"/>
    <property type="project" value="InterPro"/>
</dbReference>
<dbReference type="GO" id="GO:0006310">
    <property type="term" value="P:DNA recombination"/>
    <property type="evidence" value="ECO:0007669"/>
    <property type="project" value="UniProtKB-KW"/>
</dbReference>
<dbReference type="RefSeq" id="WP_058311581.1">
    <property type="nucleotide sequence ID" value="NZ_CYTW01000002.1"/>
</dbReference>
<dbReference type="Gene3D" id="1.10.443.10">
    <property type="entry name" value="Intergrase catalytic core"/>
    <property type="match status" value="1"/>
</dbReference>
<dbReference type="GO" id="GO:0015074">
    <property type="term" value="P:DNA integration"/>
    <property type="evidence" value="ECO:0007669"/>
    <property type="project" value="InterPro"/>
</dbReference>